<evidence type="ECO:0000256" key="1">
    <source>
        <dbReference type="SAM" id="MobiDB-lite"/>
    </source>
</evidence>
<accession>A0A7C8ICZ8</accession>
<feature type="region of interest" description="Disordered" evidence="1">
    <location>
        <begin position="1"/>
        <end position="61"/>
    </location>
</feature>
<feature type="compositionally biased region" description="Basic and acidic residues" evidence="1">
    <location>
        <begin position="1"/>
        <end position="17"/>
    </location>
</feature>
<evidence type="ECO:0000313" key="2">
    <source>
        <dbReference type="EMBL" id="KAF2874946.1"/>
    </source>
</evidence>
<name>A0A7C8ICZ8_9PLEO</name>
<dbReference type="EMBL" id="JAADJZ010000005">
    <property type="protein sequence ID" value="KAF2874946.1"/>
    <property type="molecule type" value="Genomic_DNA"/>
</dbReference>
<comment type="caution">
    <text evidence="2">The sequence shown here is derived from an EMBL/GenBank/DDBJ whole genome shotgun (WGS) entry which is preliminary data.</text>
</comment>
<organism evidence="2 3">
    <name type="scientific">Massariosphaeria phaeospora</name>
    <dbReference type="NCBI Taxonomy" id="100035"/>
    <lineage>
        <taxon>Eukaryota</taxon>
        <taxon>Fungi</taxon>
        <taxon>Dikarya</taxon>
        <taxon>Ascomycota</taxon>
        <taxon>Pezizomycotina</taxon>
        <taxon>Dothideomycetes</taxon>
        <taxon>Pleosporomycetidae</taxon>
        <taxon>Pleosporales</taxon>
        <taxon>Pleosporales incertae sedis</taxon>
        <taxon>Massariosphaeria</taxon>
    </lineage>
</organism>
<protein>
    <submittedName>
        <fullName evidence="2">Uncharacterized protein</fullName>
    </submittedName>
</protein>
<proteinExistence type="predicted"/>
<gene>
    <name evidence="2" type="ORF">BDV95DRAFT_303598</name>
</gene>
<sequence length="61" mass="6698">MSCADESRADAVSRHGELGTSSANGEHNDEHKQKAQAARVIQRNYRGHRERRSGLPAVSVI</sequence>
<keyword evidence="3" id="KW-1185">Reference proteome</keyword>
<evidence type="ECO:0000313" key="3">
    <source>
        <dbReference type="Proteomes" id="UP000481861"/>
    </source>
</evidence>
<reference evidence="2 3" key="1">
    <citation type="submission" date="2020-01" db="EMBL/GenBank/DDBJ databases">
        <authorList>
            <consortium name="DOE Joint Genome Institute"/>
            <person name="Haridas S."/>
            <person name="Albert R."/>
            <person name="Binder M."/>
            <person name="Bloem J."/>
            <person name="Labutti K."/>
            <person name="Salamov A."/>
            <person name="Andreopoulos B."/>
            <person name="Baker S.E."/>
            <person name="Barry K."/>
            <person name="Bills G."/>
            <person name="Bluhm B.H."/>
            <person name="Cannon C."/>
            <person name="Castanera R."/>
            <person name="Culley D.E."/>
            <person name="Daum C."/>
            <person name="Ezra D."/>
            <person name="Gonzalez J.B."/>
            <person name="Henrissat B."/>
            <person name="Kuo A."/>
            <person name="Liang C."/>
            <person name="Lipzen A."/>
            <person name="Lutzoni F."/>
            <person name="Magnuson J."/>
            <person name="Mondo S."/>
            <person name="Nolan M."/>
            <person name="Ohm R."/>
            <person name="Pangilinan J."/>
            <person name="Park H.-J.H."/>
            <person name="Ramirez L."/>
            <person name="Alfaro M."/>
            <person name="Sun H."/>
            <person name="Tritt A."/>
            <person name="Yoshinaga Y."/>
            <person name="Zwiers L.-H.L."/>
            <person name="Turgeon B.G."/>
            <person name="Goodwin S.B."/>
            <person name="Spatafora J.W."/>
            <person name="Crous P.W."/>
            <person name="Grigoriev I.V."/>
        </authorList>
    </citation>
    <scope>NUCLEOTIDE SEQUENCE [LARGE SCALE GENOMIC DNA]</scope>
    <source>
        <strain evidence="2 3">CBS 611.86</strain>
    </source>
</reference>
<dbReference type="Gene3D" id="1.20.5.1190">
    <property type="entry name" value="iswi atpase"/>
    <property type="match status" value="1"/>
</dbReference>
<dbReference type="OrthoDB" id="7344096at2759"/>
<dbReference type="AlphaFoldDB" id="A0A7C8ICZ8"/>
<dbReference type="Proteomes" id="UP000481861">
    <property type="component" value="Unassembled WGS sequence"/>
</dbReference>